<organism evidence="3 4">
    <name type="scientific">Eutrema salsugineum</name>
    <name type="common">Saltwater cress</name>
    <name type="synonym">Sisymbrium salsugineum</name>
    <dbReference type="NCBI Taxonomy" id="72664"/>
    <lineage>
        <taxon>Eukaryota</taxon>
        <taxon>Viridiplantae</taxon>
        <taxon>Streptophyta</taxon>
        <taxon>Embryophyta</taxon>
        <taxon>Tracheophyta</taxon>
        <taxon>Spermatophyta</taxon>
        <taxon>Magnoliopsida</taxon>
        <taxon>eudicotyledons</taxon>
        <taxon>Gunneridae</taxon>
        <taxon>Pentapetalae</taxon>
        <taxon>rosids</taxon>
        <taxon>malvids</taxon>
        <taxon>Brassicales</taxon>
        <taxon>Brassicaceae</taxon>
        <taxon>Eutremeae</taxon>
        <taxon>Eutrema</taxon>
    </lineage>
</organism>
<dbReference type="SUPFAM" id="SSF63570">
    <property type="entry name" value="PABC (PABP) domain"/>
    <property type="match status" value="1"/>
</dbReference>
<feature type="domain" description="PABC" evidence="2">
    <location>
        <begin position="1"/>
        <end position="59"/>
    </location>
</feature>
<name>V4M6K2_EUTSA</name>
<dbReference type="PROSITE" id="PS51309">
    <property type="entry name" value="PABC"/>
    <property type="match status" value="1"/>
</dbReference>
<feature type="compositionally biased region" description="Basic and acidic residues" evidence="1">
    <location>
        <begin position="77"/>
        <end position="86"/>
    </location>
</feature>
<dbReference type="InterPro" id="IPR036053">
    <property type="entry name" value="PABP-dom"/>
</dbReference>
<dbReference type="Gramene" id="ESQ47963">
    <property type="protein sequence ID" value="ESQ47963"/>
    <property type="gene ID" value="EUTSA_v10021854mg"/>
</dbReference>
<evidence type="ECO:0000259" key="2">
    <source>
        <dbReference type="PROSITE" id="PS51309"/>
    </source>
</evidence>
<dbReference type="EMBL" id="KI517408">
    <property type="protein sequence ID" value="ESQ47963.1"/>
    <property type="molecule type" value="Genomic_DNA"/>
</dbReference>
<reference evidence="3 4" key="1">
    <citation type="journal article" date="2013" name="Front. Plant Sci.">
        <title>The Reference Genome of the Halophytic Plant Eutrema salsugineum.</title>
        <authorList>
            <person name="Yang R."/>
            <person name="Jarvis D.E."/>
            <person name="Chen H."/>
            <person name="Beilstein M.A."/>
            <person name="Grimwood J."/>
            <person name="Jenkins J."/>
            <person name="Shu S."/>
            <person name="Prochnik S."/>
            <person name="Xin M."/>
            <person name="Ma C."/>
            <person name="Schmutz J."/>
            <person name="Wing R.A."/>
            <person name="Mitchell-Olds T."/>
            <person name="Schumaker K.S."/>
            <person name="Wang X."/>
        </authorList>
    </citation>
    <scope>NUCLEOTIDE SEQUENCE [LARGE SCALE GENOMIC DNA]</scope>
</reference>
<dbReference type="Proteomes" id="UP000030689">
    <property type="component" value="Unassembled WGS sequence"/>
</dbReference>
<dbReference type="SMART" id="SM00517">
    <property type="entry name" value="PolyA"/>
    <property type="match status" value="1"/>
</dbReference>
<dbReference type="STRING" id="72664.V4M6K2"/>
<dbReference type="Gene3D" id="1.10.1900.10">
    <property type="entry name" value="c-terminal domain of poly(a) binding protein"/>
    <property type="match status" value="1"/>
</dbReference>
<sequence length="86" mass="9423">MLGEKLYPMVEQLEPDSAAKITGMLLEMGQTKVLHLLESKVTEAMEILRSVKEQKSGGLDESPAKHPISGETPCLRSPEDSDKVSK</sequence>
<gene>
    <name evidence="3" type="ORF">EUTSA_v10021854mg</name>
</gene>
<keyword evidence="4" id="KW-1185">Reference proteome</keyword>
<protein>
    <recommendedName>
        <fullName evidence="2">PABC domain-containing protein</fullName>
    </recommendedName>
</protein>
<evidence type="ECO:0000313" key="3">
    <source>
        <dbReference type="EMBL" id="ESQ47963.1"/>
    </source>
</evidence>
<accession>V4M6K2</accession>
<dbReference type="AlphaFoldDB" id="V4M6K2"/>
<dbReference type="InterPro" id="IPR002004">
    <property type="entry name" value="PABP_HYD_C"/>
</dbReference>
<dbReference type="KEGG" id="eus:EUTSA_v10021854mg"/>
<evidence type="ECO:0000256" key="1">
    <source>
        <dbReference type="SAM" id="MobiDB-lite"/>
    </source>
</evidence>
<proteinExistence type="predicted"/>
<dbReference type="eggNOG" id="KOG0123">
    <property type="taxonomic scope" value="Eukaryota"/>
</dbReference>
<dbReference type="GO" id="GO:0003723">
    <property type="term" value="F:RNA binding"/>
    <property type="evidence" value="ECO:0007669"/>
    <property type="project" value="InterPro"/>
</dbReference>
<evidence type="ECO:0000313" key="4">
    <source>
        <dbReference type="Proteomes" id="UP000030689"/>
    </source>
</evidence>
<feature type="region of interest" description="Disordered" evidence="1">
    <location>
        <begin position="52"/>
        <end position="86"/>
    </location>
</feature>
<dbReference type="Pfam" id="PF00658">
    <property type="entry name" value="MLLE"/>
    <property type="match status" value="1"/>
</dbReference>